<dbReference type="AlphaFoldDB" id="A0A833TDY0"/>
<comment type="caution">
    <text evidence="2">The sequence shown here is derived from an EMBL/GenBank/DDBJ whole genome shotgun (WGS) entry which is preliminary data.</text>
</comment>
<evidence type="ECO:0000313" key="2">
    <source>
        <dbReference type="EMBL" id="KAF4044640.1"/>
    </source>
</evidence>
<dbReference type="EMBL" id="WSZM01000062">
    <property type="protein sequence ID" value="KAF4044640.1"/>
    <property type="molecule type" value="Genomic_DNA"/>
</dbReference>
<accession>A0A833TDY0</accession>
<dbReference type="EMBL" id="JAACNO010002239">
    <property type="protein sequence ID" value="KAF4134940.1"/>
    <property type="molecule type" value="Genomic_DNA"/>
</dbReference>
<feature type="compositionally biased region" description="Basic and acidic residues" evidence="1">
    <location>
        <begin position="21"/>
        <end position="32"/>
    </location>
</feature>
<proteinExistence type="predicted"/>
<name>A0A833TDY0_PHYIN</name>
<dbReference type="Proteomes" id="UP000602510">
    <property type="component" value="Unassembled WGS sequence"/>
</dbReference>
<protein>
    <submittedName>
        <fullName evidence="2">Uncharacterized protein</fullName>
    </submittedName>
</protein>
<evidence type="ECO:0000256" key="1">
    <source>
        <dbReference type="SAM" id="MobiDB-lite"/>
    </source>
</evidence>
<reference evidence="2" key="1">
    <citation type="submission" date="2020-04" db="EMBL/GenBank/DDBJ databases">
        <title>Hybrid Assembly of Korean Phytophthora infestans isolates.</title>
        <authorList>
            <person name="Prokchorchik M."/>
            <person name="Lee Y."/>
            <person name="Seo J."/>
            <person name="Cho J.-H."/>
            <person name="Park Y.-E."/>
            <person name="Jang D.-C."/>
            <person name="Im J.-S."/>
            <person name="Choi J.-G."/>
            <person name="Park H.-J."/>
            <person name="Lee G.-B."/>
            <person name="Lee Y.-G."/>
            <person name="Hong S.-Y."/>
            <person name="Cho K."/>
            <person name="Sohn K.H."/>
        </authorList>
    </citation>
    <scope>NUCLEOTIDE SEQUENCE</scope>
    <source>
        <strain evidence="2">KR_1_A1</strain>
        <strain evidence="3">KR_2_A2</strain>
    </source>
</reference>
<evidence type="ECO:0000313" key="3">
    <source>
        <dbReference type="EMBL" id="KAF4134940.1"/>
    </source>
</evidence>
<feature type="region of interest" description="Disordered" evidence="1">
    <location>
        <begin position="1"/>
        <end position="32"/>
    </location>
</feature>
<keyword evidence="4" id="KW-1185">Reference proteome</keyword>
<dbReference type="Proteomes" id="UP000704712">
    <property type="component" value="Unassembled WGS sequence"/>
</dbReference>
<evidence type="ECO:0000313" key="4">
    <source>
        <dbReference type="Proteomes" id="UP000602510"/>
    </source>
</evidence>
<feature type="compositionally biased region" description="Polar residues" evidence="1">
    <location>
        <begin position="1"/>
        <end position="11"/>
    </location>
</feature>
<sequence length="76" mass="8452">MNPLQTGNDTCTRPGEGGRYSSEERDGHSEFPSDCKIRRLRVPMAQLQLSLLKPLSRGVTGEIWLAVHCNTQVALK</sequence>
<gene>
    <name evidence="2" type="ORF">GN244_ATG02867</name>
    <name evidence="3" type="ORF">GN958_ATG15874</name>
</gene>
<organism evidence="2 4">
    <name type="scientific">Phytophthora infestans</name>
    <name type="common">Potato late blight agent</name>
    <name type="synonym">Botrytis infestans</name>
    <dbReference type="NCBI Taxonomy" id="4787"/>
    <lineage>
        <taxon>Eukaryota</taxon>
        <taxon>Sar</taxon>
        <taxon>Stramenopiles</taxon>
        <taxon>Oomycota</taxon>
        <taxon>Peronosporomycetes</taxon>
        <taxon>Peronosporales</taxon>
        <taxon>Peronosporaceae</taxon>
        <taxon>Phytophthora</taxon>
    </lineage>
</organism>